<comment type="pathway">
    <text evidence="2">Protein modification; protein ubiquitination.</text>
</comment>
<dbReference type="Gene3D" id="3.30.40.10">
    <property type="entry name" value="Zinc/RING finger domain, C3HC4 (zinc finger)"/>
    <property type="match status" value="1"/>
</dbReference>
<evidence type="ECO:0000256" key="9">
    <source>
        <dbReference type="ARBA" id="ARBA00022833"/>
    </source>
</evidence>
<gene>
    <name evidence="14" type="ORF">ARALYDRAFT_916596</name>
</gene>
<dbReference type="CDD" id="cd16571">
    <property type="entry name" value="RING-HC_SIAHs"/>
    <property type="match status" value="1"/>
</dbReference>
<dbReference type="EMBL" id="GL348719">
    <property type="protein sequence ID" value="EFH45087.1"/>
    <property type="molecule type" value="Genomic_DNA"/>
</dbReference>
<dbReference type="InterPro" id="IPR049548">
    <property type="entry name" value="Sina-like_RING"/>
</dbReference>
<dbReference type="InterPro" id="IPR044286">
    <property type="entry name" value="SINL_plant"/>
</dbReference>
<dbReference type="SUPFAM" id="SSF57850">
    <property type="entry name" value="RING/U-box"/>
    <property type="match status" value="1"/>
</dbReference>
<keyword evidence="9" id="KW-0862">Zinc</keyword>
<evidence type="ECO:0000256" key="10">
    <source>
        <dbReference type="ARBA" id="ARBA00024004"/>
    </source>
</evidence>
<evidence type="ECO:0000256" key="5">
    <source>
        <dbReference type="ARBA" id="ARBA00022679"/>
    </source>
</evidence>
<keyword evidence="15" id="KW-1185">Reference proteome</keyword>
<comment type="catalytic activity">
    <reaction evidence="1">
        <text>S-ubiquitinyl-[E2 ubiquitin-conjugating enzyme]-L-cysteine + [acceptor protein]-L-lysine = [E2 ubiquitin-conjugating enzyme]-L-cysteine + N(6)-ubiquitinyl-[acceptor protein]-L-lysine.</text>
        <dbReference type="EC" id="2.3.2.27"/>
    </reaction>
</comment>
<keyword evidence="7 11" id="KW-0863">Zinc-finger</keyword>
<dbReference type="InterPro" id="IPR001841">
    <property type="entry name" value="Znf_RING"/>
</dbReference>
<dbReference type="EC" id="2.3.2.27" evidence="4"/>
<dbReference type="AlphaFoldDB" id="D7MK86"/>
<dbReference type="eggNOG" id="KOG3002">
    <property type="taxonomic scope" value="Eukaryota"/>
</dbReference>
<dbReference type="PROSITE" id="PS51081">
    <property type="entry name" value="ZF_SIAH"/>
    <property type="match status" value="1"/>
</dbReference>
<organism evidence="15">
    <name type="scientific">Arabidopsis lyrata subsp. lyrata</name>
    <name type="common">Lyre-leaved rock-cress</name>
    <dbReference type="NCBI Taxonomy" id="81972"/>
    <lineage>
        <taxon>Eukaryota</taxon>
        <taxon>Viridiplantae</taxon>
        <taxon>Streptophyta</taxon>
        <taxon>Embryophyta</taxon>
        <taxon>Tracheophyta</taxon>
        <taxon>Spermatophyta</taxon>
        <taxon>Magnoliopsida</taxon>
        <taxon>eudicotyledons</taxon>
        <taxon>Gunneridae</taxon>
        <taxon>Pentapetalae</taxon>
        <taxon>rosids</taxon>
        <taxon>malvids</taxon>
        <taxon>Brassicales</taxon>
        <taxon>Brassicaceae</taxon>
        <taxon>Camelineae</taxon>
        <taxon>Arabidopsis</taxon>
    </lineage>
</organism>
<dbReference type="Pfam" id="PF21361">
    <property type="entry name" value="Sina_ZnF"/>
    <property type="match status" value="1"/>
</dbReference>
<dbReference type="Gramene" id="scaffold_704338.1">
    <property type="protein sequence ID" value="scaffold_704338.1"/>
    <property type="gene ID" value="scaffold_704338.1"/>
</dbReference>
<dbReference type="Proteomes" id="UP000008694">
    <property type="component" value="Unassembled WGS sequence"/>
</dbReference>
<evidence type="ECO:0000256" key="8">
    <source>
        <dbReference type="ARBA" id="ARBA00022786"/>
    </source>
</evidence>
<dbReference type="PROSITE" id="PS50089">
    <property type="entry name" value="ZF_RING_2"/>
    <property type="match status" value="1"/>
</dbReference>
<name>D7MK86_ARALL</name>
<evidence type="ECO:0000259" key="13">
    <source>
        <dbReference type="PROSITE" id="PS51081"/>
    </source>
</evidence>
<evidence type="ECO:0000256" key="7">
    <source>
        <dbReference type="ARBA" id="ARBA00022771"/>
    </source>
</evidence>
<dbReference type="SUPFAM" id="SSF49599">
    <property type="entry name" value="TRAF domain-like"/>
    <property type="match status" value="1"/>
</dbReference>
<comment type="function">
    <text evidence="10">E3 ubiquitin-protein ligase that mediates ubiquitination and subsequent proteasomal degradation of target proteins. E3 ubiquitin ligases accept ubiquitin from an E2 ubiquitin-conjugating enzyme in the form of a thioester and then directly transfers the ubiquitin to targeted substrates. It probably triggers the ubiquitin-mediated degradation of different substrates.</text>
</comment>
<dbReference type="HOGENOM" id="CLU_817219_0_0_1"/>
<feature type="domain" description="RING-type" evidence="12">
    <location>
        <begin position="38"/>
        <end position="74"/>
    </location>
</feature>
<evidence type="ECO:0000256" key="11">
    <source>
        <dbReference type="PROSITE-ProRule" id="PRU00455"/>
    </source>
</evidence>
<evidence type="ECO:0000256" key="2">
    <source>
        <dbReference type="ARBA" id="ARBA00004906"/>
    </source>
</evidence>
<feature type="domain" description="SIAH-type" evidence="13">
    <location>
        <begin position="91"/>
        <end position="149"/>
    </location>
</feature>
<dbReference type="InterPro" id="IPR013083">
    <property type="entry name" value="Znf_RING/FYVE/PHD"/>
</dbReference>
<reference evidence="15" key="1">
    <citation type="journal article" date="2011" name="Nat. Genet.">
        <title>The Arabidopsis lyrata genome sequence and the basis of rapid genome size change.</title>
        <authorList>
            <person name="Hu T.T."/>
            <person name="Pattyn P."/>
            <person name="Bakker E.G."/>
            <person name="Cao J."/>
            <person name="Cheng J.-F."/>
            <person name="Clark R.M."/>
            <person name="Fahlgren N."/>
            <person name="Fawcett J.A."/>
            <person name="Grimwood J."/>
            <person name="Gundlach H."/>
            <person name="Haberer G."/>
            <person name="Hollister J.D."/>
            <person name="Ossowski S."/>
            <person name="Ottilar R.P."/>
            <person name="Salamov A.A."/>
            <person name="Schneeberger K."/>
            <person name="Spannagl M."/>
            <person name="Wang X."/>
            <person name="Yang L."/>
            <person name="Nasrallah M.E."/>
            <person name="Bergelson J."/>
            <person name="Carrington J.C."/>
            <person name="Gaut B.S."/>
            <person name="Schmutz J."/>
            <person name="Mayer K.F.X."/>
            <person name="Van de Peer Y."/>
            <person name="Grigoriev I.V."/>
            <person name="Nordborg M."/>
            <person name="Weigel D."/>
            <person name="Guo Y.-L."/>
        </authorList>
    </citation>
    <scope>NUCLEOTIDE SEQUENCE [LARGE SCALE GENOMIC DNA]</scope>
    <source>
        <strain evidence="15">cv. MN47</strain>
    </source>
</reference>
<evidence type="ECO:0000256" key="6">
    <source>
        <dbReference type="ARBA" id="ARBA00022723"/>
    </source>
</evidence>
<evidence type="ECO:0000313" key="14">
    <source>
        <dbReference type="EMBL" id="EFH45087.1"/>
    </source>
</evidence>
<dbReference type="GO" id="GO:0008270">
    <property type="term" value="F:zinc ion binding"/>
    <property type="evidence" value="ECO:0007669"/>
    <property type="project" value="UniProtKB-KW"/>
</dbReference>
<keyword evidence="8" id="KW-0833">Ubl conjugation pathway</keyword>
<dbReference type="PANTHER" id="PTHR46632:SF3">
    <property type="entry name" value="E3 UBIQUITIN-PROTEIN LIGASE SINA-LIKE 7-RELATED"/>
    <property type="match status" value="1"/>
</dbReference>
<comment type="similarity">
    <text evidence="3">Belongs to the SINA (Seven in absentia) family.</text>
</comment>
<dbReference type="GO" id="GO:0016567">
    <property type="term" value="P:protein ubiquitination"/>
    <property type="evidence" value="ECO:0007669"/>
    <property type="project" value="UniProtKB-UniPathway"/>
</dbReference>
<dbReference type="STRING" id="81972.D7MK86"/>
<keyword evidence="6" id="KW-0479">Metal-binding</keyword>
<dbReference type="PANTHER" id="PTHR46632">
    <property type="entry name" value="E3 UBIQUITIN-PROTEIN LIGASE SINA-LIKE 4"/>
    <property type="match status" value="1"/>
</dbReference>
<evidence type="ECO:0000256" key="1">
    <source>
        <dbReference type="ARBA" id="ARBA00000900"/>
    </source>
</evidence>
<dbReference type="GO" id="GO:0061630">
    <property type="term" value="F:ubiquitin protein ligase activity"/>
    <property type="evidence" value="ECO:0007669"/>
    <property type="project" value="UniProtKB-EC"/>
</dbReference>
<accession>D7MK86</accession>
<dbReference type="UniPathway" id="UPA00143"/>
<proteinExistence type="inferred from homology"/>
<dbReference type="InterPro" id="IPR013010">
    <property type="entry name" value="Znf_SIAH"/>
</dbReference>
<evidence type="ECO:0000313" key="15">
    <source>
        <dbReference type="Proteomes" id="UP000008694"/>
    </source>
</evidence>
<evidence type="ECO:0000256" key="4">
    <source>
        <dbReference type="ARBA" id="ARBA00012483"/>
    </source>
</evidence>
<sequence>MGWTSSVVNGLSNIHLQRRQRTEDETRSAMLDLDFLDCPICVEPFTIPIFQCDNGHLACASCCPKLSNKCPACTLPVGHNRCRAMESILESISVPCQNAKFGCTKKVSYGKQSTHEKECIFSPCFCPIQNCNYSGLYKDVYYHFGIHRDIGRVDCWFVLGEFVELDFDFKERAIMAMNAYKEDLLFTVQCLSDPNGITYVTASCIAPSSPEVGEFSCHISTTFHERAIVYKSMKSLTEKQAKELREMKGGINILQNLNNRERQIMDIEASFEACKSQPIHSTNKNVQPVEVLPLLAYFDRLVAPYFLFETILNLNFRIGQFFLIIALHVDTTMKPLKPDT</sequence>
<protein>
    <recommendedName>
        <fullName evidence="4">RING-type E3 ubiquitin transferase</fullName>
        <ecNumber evidence="4">2.3.2.27</ecNumber>
    </recommendedName>
</protein>
<keyword evidence="5" id="KW-0808">Transferase</keyword>
<evidence type="ECO:0000256" key="3">
    <source>
        <dbReference type="ARBA" id="ARBA00009119"/>
    </source>
</evidence>
<evidence type="ECO:0000259" key="12">
    <source>
        <dbReference type="PROSITE" id="PS50089"/>
    </source>
</evidence>
<dbReference type="Pfam" id="PF21362">
    <property type="entry name" value="Sina_RING"/>
    <property type="match status" value="1"/>
</dbReference>